<dbReference type="SUPFAM" id="SSF53067">
    <property type="entry name" value="Actin-like ATPase domain"/>
    <property type="match status" value="2"/>
</dbReference>
<proteinExistence type="inferred from homology"/>
<comment type="caution">
    <text evidence="6">The sequence shown here is derived from an EMBL/GenBank/DDBJ whole genome shotgun (WGS) entry which is preliminary data.</text>
</comment>
<dbReference type="OrthoDB" id="3333926at2"/>
<dbReference type="PANTHER" id="PTHR42749:SF1">
    <property type="entry name" value="CELL SHAPE-DETERMINING PROTEIN MREB"/>
    <property type="match status" value="1"/>
</dbReference>
<keyword evidence="4" id="KW-0346">Stress response</keyword>
<dbReference type="PROSITE" id="PS01036">
    <property type="entry name" value="HSP70_3"/>
    <property type="match status" value="1"/>
</dbReference>
<evidence type="ECO:0008006" key="8">
    <source>
        <dbReference type="Google" id="ProtNLM"/>
    </source>
</evidence>
<dbReference type="InterPro" id="IPR018181">
    <property type="entry name" value="Heat_shock_70_CS"/>
</dbReference>
<dbReference type="InterPro" id="IPR013126">
    <property type="entry name" value="Hsp_70_fam"/>
</dbReference>
<dbReference type="PROSITE" id="PS00297">
    <property type="entry name" value="HSP70_1"/>
    <property type="match status" value="1"/>
</dbReference>
<accession>A0A5M3W6U3</accession>
<dbReference type="AlphaFoldDB" id="A0A5M3W6U3"/>
<dbReference type="Pfam" id="PF00012">
    <property type="entry name" value="HSP70"/>
    <property type="match status" value="2"/>
</dbReference>
<evidence type="ECO:0000256" key="4">
    <source>
        <dbReference type="ARBA" id="ARBA00023016"/>
    </source>
</evidence>
<keyword evidence="5" id="KW-0143">Chaperone</keyword>
<dbReference type="InterPro" id="IPR043129">
    <property type="entry name" value="ATPase_NBD"/>
</dbReference>
<keyword evidence="2" id="KW-0547">Nucleotide-binding</keyword>
<dbReference type="GO" id="GO:0005524">
    <property type="term" value="F:ATP binding"/>
    <property type="evidence" value="ECO:0007669"/>
    <property type="project" value="UniProtKB-KW"/>
</dbReference>
<dbReference type="EMBL" id="BLAD01000057">
    <property type="protein sequence ID" value="GES02308.1"/>
    <property type="molecule type" value="Genomic_DNA"/>
</dbReference>
<evidence type="ECO:0000313" key="7">
    <source>
        <dbReference type="Proteomes" id="UP000334990"/>
    </source>
</evidence>
<evidence type="ECO:0000256" key="3">
    <source>
        <dbReference type="ARBA" id="ARBA00022840"/>
    </source>
</evidence>
<dbReference type="RefSeq" id="WP_155338540.1">
    <property type="nucleotide sequence ID" value="NZ_BAAABN010000002.1"/>
</dbReference>
<evidence type="ECO:0000256" key="5">
    <source>
        <dbReference type="ARBA" id="ARBA00023186"/>
    </source>
</evidence>
<dbReference type="GO" id="GO:0140662">
    <property type="term" value="F:ATP-dependent protein folding chaperone"/>
    <property type="evidence" value="ECO:0007669"/>
    <property type="project" value="InterPro"/>
</dbReference>
<gene>
    <name evidence="6" type="ORF">Acor_43740</name>
</gene>
<dbReference type="Gene3D" id="3.30.420.40">
    <property type="match status" value="2"/>
</dbReference>
<reference evidence="6 7" key="1">
    <citation type="submission" date="2019-10" db="EMBL/GenBank/DDBJ databases">
        <title>Whole genome shotgun sequence of Acrocarpospora corrugata NBRC 13972.</title>
        <authorList>
            <person name="Ichikawa N."/>
            <person name="Kimura A."/>
            <person name="Kitahashi Y."/>
            <person name="Komaki H."/>
            <person name="Oguchi A."/>
        </authorList>
    </citation>
    <scope>NUCLEOTIDE SEQUENCE [LARGE SCALE GENOMIC DNA]</scope>
    <source>
        <strain evidence="6 7">NBRC 13972</strain>
    </source>
</reference>
<evidence type="ECO:0000256" key="1">
    <source>
        <dbReference type="ARBA" id="ARBA00007381"/>
    </source>
</evidence>
<organism evidence="6 7">
    <name type="scientific">Acrocarpospora corrugata</name>
    <dbReference type="NCBI Taxonomy" id="35763"/>
    <lineage>
        <taxon>Bacteria</taxon>
        <taxon>Bacillati</taxon>
        <taxon>Actinomycetota</taxon>
        <taxon>Actinomycetes</taxon>
        <taxon>Streptosporangiales</taxon>
        <taxon>Streptosporangiaceae</taxon>
        <taxon>Acrocarpospora</taxon>
    </lineage>
</organism>
<dbReference type="Proteomes" id="UP000334990">
    <property type="component" value="Unassembled WGS sequence"/>
</dbReference>
<keyword evidence="7" id="KW-1185">Reference proteome</keyword>
<protein>
    <recommendedName>
        <fullName evidence="8">Molecular chaperone DnaK</fullName>
    </recommendedName>
</protein>
<dbReference type="Gene3D" id="3.90.640.10">
    <property type="entry name" value="Actin, Chain A, domain 4"/>
    <property type="match status" value="1"/>
</dbReference>
<evidence type="ECO:0000313" key="6">
    <source>
        <dbReference type="EMBL" id="GES02308.1"/>
    </source>
</evidence>
<sequence length="789" mass="84479">MAQWCLGVDLGTSFSAGAIATDRRVDILEVGGERRVPSTILLNDQGVLVSGRVAQRSMVRHPERVERNPKRYVGRAAMLLGGVAVDVKDAMAAILSLFVAEGRTRFDGADPAIVVLTCPVAWRPDRREILKEAGRAVVPGARIVIVEEPVASALHYTSLHSVSGGRQVAVYDLGGGTFDTAVLSADGADFNVIGEPGGDDMIGGEVFDERVFAFLGAQLERSAADWWAEVSANPDRRYRAAAADLLDEARAAKETLSAYDTASQYVAGADVDVQISRADLHALVGADIIRTADILDETIAAARVERHQLSGIFLTGGASRMPLVHETIKARHGDLVRTYDDPKIVVALGAARLAWTVLEAETAKVAAKNAAKNAALNTIVSPLKPPSKPLEGGSLKTVMEGVLAVRVTATGTYCLCVDGGRQLLRRLDVATGRADRELAFGPVIDWAAADEGILLAERGPNGAVIRTLTPELVIQSTQVLPGVAEVRTIAKNGIGWAFFAPGPVVPVDNSRGLPWGEAGELTMLEFRLGGFFPEPARMPLGPSARWFVNEDGVRRRLLDQDSPTGVEPALAVGSPGCTVVLGQYAFQNGFLPWQVFLIIDPGGRVRRVERRPPNWLQQVVLHESKWFVATSAGLEIDAAPNPPRVLATRPRTGALRWFPAGREMYAVGMDTVLPSQGWSVQHCDRSTGNLRTLAHEPAGTLLGHLTSRLPGERPRVIVDGETLWLGVSGARNTSRIMHVTPAGVRQALSAPGWAEPLARVPSGLLYLRLPEAVPGPEQSLPGRLCLLPD</sequence>
<name>A0A5M3W6U3_9ACTN</name>
<dbReference type="PRINTS" id="PR00301">
    <property type="entry name" value="HEATSHOCK70"/>
</dbReference>
<dbReference type="PANTHER" id="PTHR42749">
    <property type="entry name" value="CELL SHAPE-DETERMINING PROTEIN MREB"/>
    <property type="match status" value="1"/>
</dbReference>
<comment type="similarity">
    <text evidence="1">Belongs to the heat shock protein 70 family.</text>
</comment>
<keyword evidence="3" id="KW-0067">ATP-binding</keyword>
<evidence type="ECO:0000256" key="2">
    <source>
        <dbReference type="ARBA" id="ARBA00022741"/>
    </source>
</evidence>